<evidence type="ECO:0000256" key="10">
    <source>
        <dbReference type="ARBA" id="ARBA00022692"/>
    </source>
</evidence>
<evidence type="ECO:0000256" key="15">
    <source>
        <dbReference type="ARBA" id="ARBA00022989"/>
    </source>
</evidence>
<evidence type="ECO:0000256" key="1">
    <source>
        <dbReference type="ARBA" id="ARBA00001424"/>
    </source>
</evidence>
<evidence type="ECO:0000256" key="5">
    <source>
        <dbReference type="ARBA" id="ARBA00008766"/>
    </source>
</evidence>
<keyword evidence="17 24" id="KW-0472">Membrane</keyword>
<dbReference type="InterPro" id="IPR014756">
    <property type="entry name" value="Ig_E-set"/>
</dbReference>
<feature type="compositionally biased region" description="Acidic residues" evidence="23">
    <location>
        <begin position="1312"/>
        <end position="1338"/>
    </location>
</feature>
<dbReference type="InterPro" id="IPR001131">
    <property type="entry name" value="Peptidase_M24B_aminopep-P_CS"/>
</dbReference>
<comment type="function">
    <text evidence="3">Catalyzes the removal of a penultimate prolyl residue from the N-termini of peptides.</text>
</comment>
<dbReference type="EMBL" id="NEXV01000378">
    <property type="protein sequence ID" value="PIG84545.1"/>
    <property type="molecule type" value="Genomic_DNA"/>
</dbReference>
<feature type="transmembrane region" description="Helical" evidence="24">
    <location>
        <begin position="655"/>
        <end position="676"/>
    </location>
</feature>
<keyword evidence="12" id="KW-0378">Hydrolase</keyword>
<evidence type="ECO:0000256" key="11">
    <source>
        <dbReference type="ARBA" id="ARBA00022723"/>
    </source>
</evidence>
<evidence type="ECO:0000256" key="3">
    <source>
        <dbReference type="ARBA" id="ARBA00002443"/>
    </source>
</evidence>
<dbReference type="SUPFAM" id="SSF46565">
    <property type="entry name" value="Chaperone J-domain"/>
    <property type="match status" value="1"/>
</dbReference>
<dbReference type="InterPro" id="IPR001623">
    <property type="entry name" value="DnaJ_domain"/>
</dbReference>
<dbReference type="CDD" id="cd06257">
    <property type="entry name" value="DnaJ"/>
    <property type="match status" value="1"/>
</dbReference>
<dbReference type="GO" id="GO:0008320">
    <property type="term" value="F:protein transmembrane transporter activity"/>
    <property type="evidence" value="ECO:0007669"/>
    <property type="project" value="TreeGrafter"/>
</dbReference>
<reference evidence="26 27" key="1">
    <citation type="submission" date="2017-05" db="EMBL/GenBank/DDBJ databases">
        <title>Genome sequence for an aflatoxigenic pathogen of Argentinian peanut, Aspergillus arachidicola.</title>
        <authorList>
            <person name="Moore G."/>
            <person name="Beltz S.B."/>
            <person name="Mack B.M."/>
        </authorList>
    </citation>
    <scope>NUCLEOTIDE SEQUENCE [LARGE SCALE GENOMIC DNA]</scope>
    <source>
        <strain evidence="26 27">CBS 117610</strain>
    </source>
</reference>
<evidence type="ECO:0000256" key="8">
    <source>
        <dbReference type="ARBA" id="ARBA00022448"/>
    </source>
</evidence>
<dbReference type="FunFam" id="1.10.3380.10:FF:000019">
    <property type="entry name" value="Protein translocation complex componenet (Npl1), putative"/>
    <property type="match status" value="1"/>
</dbReference>
<protein>
    <recommendedName>
        <fullName evidence="6">Xaa-Pro aminopeptidase</fullName>
        <ecNumber evidence="6">3.4.11.9</ecNumber>
    </recommendedName>
    <alternativeName>
        <fullName evidence="20">Aminoacylproline aminopeptidase</fullName>
    </alternativeName>
    <alternativeName>
        <fullName evidence="21">Prolidase</fullName>
    </alternativeName>
</protein>
<keyword evidence="7" id="KW-0031">Aminopeptidase</keyword>
<dbReference type="FunFam" id="2.60.40.150:FF:000169">
    <property type="entry name" value="Protein translocation complex component (Npl1)"/>
    <property type="match status" value="1"/>
</dbReference>
<gene>
    <name evidence="26" type="ORF">AARAC_002479</name>
</gene>
<keyword evidence="19" id="KW-0464">Manganese</keyword>
<dbReference type="PRINTS" id="PR00625">
    <property type="entry name" value="JDOMAIN"/>
</dbReference>
<dbReference type="GO" id="GO:0006508">
    <property type="term" value="P:proteolysis"/>
    <property type="evidence" value="ECO:0007669"/>
    <property type="project" value="UniProtKB-KW"/>
</dbReference>
<dbReference type="GO" id="GO:0070006">
    <property type="term" value="F:metalloaminopeptidase activity"/>
    <property type="evidence" value="ECO:0007669"/>
    <property type="project" value="InterPro"/>
</dbReference>
<dbReference type="GO" id="GO:0006614">
    <property type="term" value="P:SRP-dependent cotranslational protein targeting to membrane"/>
    <property type="evidence" value="ECO:0007669"/>
    <property type="project" value="TreeGrafter"/>
</dbReference>
<dbReference type="Gene3D" id="2.60.40.150">
    <property type="entry name" value="C2 domain"/>
    <property type="match status" value="1"/>
</dbReference>
<dbReference type="GO" id="GO:0031207">
    <property type="term" value="C:Sec62/Sec63 complex"/>
    <property type="evidence" value="ECO:0007669"/>
    <property type="project" value="TreeGrafter"/>
</dbReference>
<keyword evidence="13" id="KW-0256">Endoplasmic reticulum</keyword>
<evidence type="ECO:0000256" key="14">
    <source>
        <dbReference type="ARBA" id="ARBA00022927"/>
    </source>
</evidence>
<evidence type="ECO:0000256" key="18">
    <source>
        <dbReference type="ARBA" id="ARBA00023186"/>
    </source>
</evidence>
<keyword evidence="18" id="KW-0143">Chaperone</keyword>
<dbReference type="SMART" id="SM00973">
    <property type="entry name" value="Sec63"/>
    <property type="match status" value="1"/>
</dbReference>
<evidence type="ECO:0000256" key="24">
    <source>
        <dbReference type="SAM" id="Phobius"/>
    </source>
</evidence>
<dbReference type="Pfam" id="PF05195">
    <property type="entry name" value="AMP_N"/>
    <property type="match status" value="1"/>
</dbReference>
<feature type="region of interest" description="Disordered" evidence="23">
    <location>
        <begin position="1274"/>
        <end position="1338"/>
    </location>
</feature>
<comment type="subcellular location">
    <subcellularLocation>
        <location evidence="4">Endoplasmic reticulum membrane</location>
        <topology evidence="4">Multi-pass membrane protein</topology>
    </subcellularLocation>
</comment>
<dbReference type="Gene3D" id="1.10.287.110">
    <property type="entry name" value="DnaJ domain"/>
    <property type="match status" value="1"/>
</dbReference>
<dbReference type="Gene3D" id="1.10.150.20">
    <property type="entry name" value="5' to 3' exonuclease, C-terminal subdomain"/>
    <property type="match status" value="1"/>
</dbReference>
<evidence type="ECO:0000256" key="17">
    <source>
        <dbReference type="ARBA" id="ARBA00023136"/>
    </source>
</evidence>
<feature type="domain" description="J" evidence="25">
    <location>
        <begin position="747"/>
        <end position="819"/>
    </location>
</feature>
<keyword evidence="16" id="KW-0482">Metalloprotease</keyword>
<comment type="catalytic activity">
    <reaction evidence="1">
        <text>Release of any N-terminal amino acid, including proline, that is linked to proline, even from a dipeptide or tripeptide.</text>
        <dbReference type="EC" id="3.4.11.9"/>
    </reaction>
</comment>
<dbReference type="SUPFAM" id="SSF53092">
    <property type="entry name" value="Creatinase/prolidase N-terminal domain"/>
    <property type="match status" value="1"/>
</dbReference>
<evidence type="ECO:0000256" key="12">
    <source>
        <dbReference type="ARBA" id="ARBA00022801"/>
    </source>
</evidence>
<comment type="caution">
    <text evidence="26">The sequence shown here is derived from an EMBL/GenBank/DDBJ whole genome shotgun (WGS) entry which is preliminary data.</text>
</comment>
<evidence type="ECO:0000259" key="25">
    <source>
        <dbReference type="PROSITE" id="PS50076"/>
    </source>
</evidence>
<dbReference type="PANTHER" id="PTHR24075:SF0">
    <property type="entry name" value="TRANSLOCATION PROTEIN SEC63 HOMOLOG"/>
    <property type="match status" value="1"/>
</dbReference>
<evidence type="ECO:0000313" key="26">
    <source>
        <dbReference type="EMBL" id="PIG84545.1"/>
    </source>
</evidence>
<dbReference type="InterPro" id="IPR004179">
    <property type="entry name" value="Sec63-dom"/>
</dbReference>
<dbReference type="InterPro" id="IPR036005">
    <property type="entry name" value="Creatinase/aminopeptidase-like"/>
</dbReference>
<dbReference type="Gene3D" id="3.40.350.10">
    <property type="entry name" value="Creatinase/prolidase N-terminal domain"/>
    <property type="match status" value="1"/>
</dbReference>
<feature type="transmembrane region" description="Helical" evidence="24">
    <location>
        <begin position="715"/>
        <end position="736"/>
    </location>
</feature>
<dbReference type="SUPFAM" id="SSF55920">
    <property type="entry name" value="Creatinase/aminopeptidase"/>
    <property type="match status" value="1"/>
</dbReference>
<comment type="similarity">
    <text evidence="5 22">Belongs to the peptidase M24B family.</text>
</comment>
<evidence type="ECO:0000256" key="21">
    <source>
        <dbReference type="ARBA" id="ARBA00032413"/>
    </source>
</evidence>
<dbReference type="InterPro" id="IPR029149">
    <property type="entry name" value="Creatin/AminoP/Spt16_N"/>
</dbReference>
<dbReference type="Pfam" id="PF00557">
    <property type="entry name" value="Peptidase_M24"/>
    <property type="match status" value="1"/>
</dbReference>
<dbReference type="GO" id="GO:0003723">
    <property type="term" value="F:RNA binding"/>
    <property type="evidence" value="ECO:0007669"/>
    <property type="project" value="TreeGrafter"/>
</dbReference>
<evidence type="ECO:0000256" key="9">
    <source>
        <dbReference type="ARBA" id="ARBA00022670"/>
    </source>
</evidence>
<keyword evidence="9" id="KW-0645">Protease</keyword>
<dbReference type="SMART" id="SM01011">
    <property type="entry name" value="AMP_N"/>
    <property type="match status" value="1"/>
</dbReference>
<evidence type="ECO:0000256" key="7">
    <source>
        <dbReference type="ARBA" id="ARBA00022438"/>
    </source>
</evidence>
<evidence type="ECO:0000256" key="13">
    <source>
        <dbReference type="ARBA" id="ARBA00022824"/>
    </source>
</evidence>
<dbReference type="SUPFAM" id="SSF81296">
    <property type="entry name" value="E set domains"/>
    <property type="match status" value="1"/>
</dbReference>
<keyword evidence="27" id="KW-1185">Reference proteome</keyword>
<evidence type="ECO:0000313" key="27">
    <source>
        <dbReference type="Proteomes" id="UP000231358"/>
    </source>
</evidence>
<dbReference type="PANTHER" id="PTHR24075">
    <property type="entry name" value="SEC63 DOMAIN-CONTAINING"/>
    <property type="match status" value="1"/>
</dbReference>
<dbReference type="GO" id="GO:0030145">
    <property type="term" value="F:manganese ion binding"/>
    <property type="evidence" value="ECO:0007669"/>
    <property type="project" value="InterPro"/>
</dbReference>
<comment type="cofactor">
    <cofactor evidence="2">
        <name>Mn(2+)</name>
        <dbReference type="ChEBI" id="CHEBI:29035"/>
    </cofactor>
</comment>
<keyword evidence="15 24" id="KW-1133">Transmembrane helix</keyword>
<evidence type="ECO:0000256" key="16">
    <source>
        <dbReference type="ARBA" id="ARBA00023049"/>
    </source>
</evidence>
<dbReference type="InterPro" id="IPR035892">
    <property type="entry name" value="C2_domain_sf"/>
</dbReference>
<dbReference type="GO" id="GO:0006620">
    <property type="term" value="P:post-translational protein targeting to endoplasmic reticulum membrane"/>
    <property type="evidence" value="ECO:0007669"/>
    <property type="project" value="TreeGrafter"/>
</dbReference>
<dbReference type="Pfam" id="PF02889">
    <property type="entry name" value="Sec63"/>
    <property type="match status" value="1"/>
</dbReference>
<evidence type="ECO:0000256" key="6">
    <source>
        <dbReference type="ARBA" id="ARBA00012574"/>
    </source>
</evidence>
<dbReference type="InterPro" id="IPR036869">
    <property type="entry name" value="J_dom_sf"/>
</dbReference>
<dbReference type="PROSITE" id="PS00491">
    <property type="entry name" value="PROLINE_PEPTIDASE"/>
    <property type="match status" value="1"/>
</dbReference>
<organism evidence="26 27">
    <name type="scientific">Aspergillus arachidicola</name>
    <dbReference type="NCBI Taxonomy" id="656916"/>
    <lineage>
        <taxon>Eukaryota</taxon>
        <taxon>Fungi</taxon>
        <taxon>Dikarya</taxon>
        <taxon>Ascomycota</taxon>
        <taxon>Pezizomycotina</taxon>
        <taxon>Eurotiomycetes</taxon>
        <taxon>Eurotiomycetidae</taxon>
        <taxon>Eurotiales</taxon>
        <taxon>Aspergillaceae</taxon>
        <taxon>Aspergillus</taxon>
        <taxon>Aspergillus subgen. Circumdati</taxon>
    </lineage>
</organism>
<dbReference type="Gene3D" id="3.90.230.10">
    <property type="entry name" value="Creatinase/methionine aminopeptidase superfamily"/>
    <property type="match status" value="1"/>
</dbReference>
<dbReference type="SMART" id="SM00271">
    <property type="entry name" value="DnaJ"/>
    <property type="match status" value="1"/>
</dbReference>
<dbReference type="Proteomes" id="UP000231358">
    <property type="component" value="Unassembled WGS sequence"/>
</dbReference>
<evidence type="ECO:0000256" key="4">
    <source>
        <dbReference type="ARBA" id="ARBA00004477"/>
    </source>
</evidence>
<dbReference type="InterPro" id="IPR007865">
    <property type="entry name" value="Aminopep_P_N"/>
</dbReference>
<dbReference type="InterPro" id="IPR000994">
    <property type="entry name" value="Pept_M24"/>
</dbReference>
<dbReference type="FunFam" id="1.10.287.110:FF:000039">
    <property type="entry name" value="Protein translocation complex component (Npl1)"/>
    <property type="match status" value="1"/>
</dbReference>
<sequence>MRVSEPSDVVIRSDDTCHIHLTWSGSECDKYPAKQHARKVAMKLGVSSGLIYLVGQPTVNWGDSDQPQPFRQRRYFYYLSGIDEPDCYLTYDIQADLLTLYVPDFDLRRAFFAALQHDLEWWTTKNKGTHPIYILHDSQQPVIPSKRPWLDNERLLPAMNAARVIKDEYELRMIRQANYISGLAHRKILEDIHRMSTEAEIESSFLATCVSHGAKNQSYAIIAGSGENAAVLHYVKNNEPLDGRQLVCLDAGAEWKCYASDVTRTIPLWTDWPSERARNIYRVVEEMQEECIRRIRKGVRFRDLQLLAHDIAIKGLQKLDILTNDCTSAIYESGASAVFFPHGLGHHVGLEVHDVSKRPITALDGNQADWGNYNFVPLLTDSSWSVPLLDEGMVVTIEPGIYFNRLALLNAQNQPLAKYINFDEAEKYIPIGGLPPYNVNYTRSPAVPKTTTAACGLLDSISIPFAPTWHYGYTTWQKRDRTLRLEALRLEAEQCRLFGGEPGDDVGLCYRMLEYFGGLDYIDSVRDYYLGEGQLEIKNLTAITAHTIIFGMLESNEISPHPEPISGQTILQEKNPYRWQENTNMKTVGSTSSVGKTKFTTCSNEDPSSCAQQDGYWIGPLRLGHEFLVQNMTTSVTSRTEVLLIDYTYDEQGQFFPFFILTLTGLVTFPLTYNLLKPSKELENTAPRIKSDYKPEHGDLIEAQKRKRLRKERRIKRIVTVVLGYAVMAWMVYLIIVTARTVPKIWDPYDILGISRSADEKAISRHYKRLSLIYHPDKIRPDPAKNETIEMLNERFVELTKAYKALTDEEVRNNYIQYGHPDGKQSFSIGIALPQFIVTEGNGKYVLLVYGGLLGVLLPYIVGRWWYGSQRYTKERVLVASAGNIFREYKDGITGGGIVGALSSGDEFKDMLKGSQAEAGLAKLEKMVLADDSSFLSSADREKLKELDDSTRRKALALLWAYLGRIDLNDATLNGEKYEAAPIALSLNEAFTAISLAFGNLRPILGSFQVSQNLIQAIAPGSSPLLQLPYFTDDIVKSVEGDDAKTHFNVQRFMSLSEDKRHSLTVGAGLLSEKQYASAISVAKQLPALEVSKAFFKVMGEKVITPSSLVQLVVKARFIPPGYSNVPEVTPADLEDVDPDEDDLDALMGRKSTKTKKLANGEKVESKVEAIQPPLAHAPYLARDHSPRWHIFLADPKQGKMAVPPFTFTTFDKPLFDEAGKPTFNVQTLKMQFQAPPQVGDFTFVMHLLCDSYLGLDTKMEVTLHIDDPAKAAALEEEDDISEPDEDSIAGQMQALKTGQPPKKKAKKPEDDSSEDESDTDGDAGDTSDTNTETDVDD</sequence>
<name>A0A2G7FW31_9EURO</name>
<accession>A0A2G7FW31</accession>
<evidence type="ECO:0000256" key="19">
    <source>
        <dbReference type="ARBA" id="ARBA00023211"/>
    </source>
</evidence>
<feature type="compositionally biased region" description="Acidic residues" evidence="23">
    <location>
        <begin position="1275"/>
        <end position="1288"/>
    </location>
</feature>
<dbReference type="SUPFAM" id="SSF158702">
    <property type="entry name" value="Sec63 N-terminal domain-like"/>
    <property type="match status" value="1"/>
</dbReference>
<proteinExistence type="inferred from homology"/>
<evidence type="ECO:0000256" key="23">
    <source>
        <dbReference type="SAM" id="MobiDB-lite"/>
    </source>
</evidence>
<feature type="transmembrane region" description="Helical" evidence="24">
    <location>
        <begin position="845"/>
        <end position="867"/>
    </location>
</feature>
<keyword evidence="11 22" id="KW-0479">Metal-binding</keyword>
<keyword evidence="10 24" id="KW-0812">Transmembrane</keyword>
<evidence type="ECO:0000256" key="20">
    <source>
        <dbReference type="ARBA" id="ARBA00030849"/>
    </source>
</evidence>
<dbReference type="PROSITE" id="PS50076">
    <property type="entry name" value="DNAJ_2"/>
    <property type="match status" value="1"/>
</dbReference>
<evidence type="ECO:0000256" key="2">
    <source>
        <dbReference type="ARBA" id="ARBA00001936"/>
    </source>
</evidence>
<evidence type="ECO:0000256" key="22">
    <source>
        <dbReference type="RuleBase" id="RU000590"/>
    </source>
</evidence>
<dbReference type="STRING" id="656916.A0A2G7FW31"/>
<keyword evidence="14" id="KW-0653">Protein transport</keyword>
<dbReference type="EC" id="3.4.11.9" evidence="6"/>
<dbReference type="Pfam" id="PF00226">
    <property type="entry name" value="DnaJ"/>
    <property type="match status" value="1"/>
</dbReference>
<dbReference type="Gene3D" id="1.10.3380.10">
    <property type="entry name" value="Sec63 N-terminal domain-like domain"/>
    <property type="match status" value="1"/>
</dbReference>
<keyword evidence="8" id="KW-0813">Transport</keyword>